<reference evidence="7 8" key="1">
    <citation type="journal article" date="2014" name="Int. J. Syst. Evol. Microbiol.">
        <title>Rhodoluna lacicola gen. nov., sp. nov., a planktonic freshwater bacterium with stream-lined genome.</title>
        <authorList>
            <person name="Hahn M."/>
            <person name="Schmidt J."/>
            <person name="Taipale S.J."/>
            <person name="Doolittle W.F."/>
            <person name="Koll U."/>
        </authorList>
    </citation>
    <scope>NUCLEOTIDE SEQUENCE [LARGE SCALE GENOMIC DNA]</scope>
    <source>
        <strain evidence="7 8">MWH-Ta8</strain>
    </source>
</reference>
<dbReference type="OrthoDB" id="9804313at2"/>
<dbReference type="PANTHER" id="PTHR10458">
    <property type="entry name" value="PEPTIDE DEFORMYLASE"/>
    <property type="match status" value="1"/>
</dbReference>
<evidence type="ECO:0000313" key="7">
    <source>
        <dbReference type="EMBL" id="AIC47447.1"/>
    </source>
</evidence>
<accession>A0A060JFU6</accession>
<dbReference type="PRINTS" id="PR01576">
    <property type="entry name" value="PDEFORMYLASE"/>
</dbReference>
<dbReference type="KEGG" id="rla:Rhola_00006370"/>
<organism evidence="7 8">
    <name type="scientific">Rhodoluna lacicola</name>
    <dbReference type="NCBI Taxonomy" id="529884"/>
    <lineage>
        <taxon>Bacteria</taxon>
        <taxon>Bacillati</taxon>
        <taxon>Actinomycetota</taxon>
        <taxon>Actinomycetes</taxon>
        <taxon>Micrococcales</taxon>
        <taxon>Microbacteriaceae</taxon>
        <taxon>Luna cluster</taxon>
        <taxon>Luna-1 subcluster</taxon>
        <taxon>Rhodoluna</taxon>
    </lineage>
</organism>
<evidence type="ECO:0000256" key="3">
    <source>
        <dbReference type="ARBA" id="ARBA00022801"/>
    </source>
</evidence>
<dbReference type="CDD" id="cd00487">
    <property type="entry name" value="Pep_deformylase"/>
    <property type="match status" value="1"/>
</dbReference>
<feature type="binding site" evidence="6">
    <location>
        <position position="145"/>
    </location>
    <ligand>
        <name>Fe cation</name>
        <dbReference type="ChEBI" id="CHEBI:24875"/>
    </ligand>
</feature>
<dbReference type="PATRIC" id="fig|529884.3.peg.608"/>
<feature type="active site" evidence="6">
    <location>
        <position position="142"/>
    </location>
</feature>
<gene>
    <name evidence="6" type="primary">def</name>
    <name evidence="7" type="ORF">Rhola_00006370</name>
</gene>
<dbReference type="Pfam" id="PF01327">
    <property type="entry name" value="Pep_deformylase"/>
    <property type="match status" value="1"/>
</dbReference>
<dbReference type="NCBIfam" id="TIGR00079">
    <property type="entry name" value="pept_deformyl"/>
    <property type="match status" value="1"/>
</dbReference>
<evidence type="ECO:0000256" key="4">
    <source>
        <dbReference type="ARBA" id="ARBA00022917"/>
    </source>
</evidence>
<keyword evidence="5 6" id="KW-0408">Iron</keyword>
<evidence type="ECO:0000256" key="1">
    <source>
        <dbReference type="ARBA" id="ARBA00010759"/>
    </source>
</evidence>
<comment type="cofactor">
    <cofactor evidence="6">
        <name>Fe(2+)</name>
        <dbReference type="ChEBI" id="CHEBI:29033"/>
    </cofactor>
    <text evidence="6">Binds 1 Fe(2+) ion.</text>
</comment>
<dbReference type="SUPFAM" id="SSF56420">
    <property type="entry name" value="Peptide deformylase"/>
    <property type="match status" value="1"/>
</dbReference>
<keyword evidence="8" id="KW-1185">Reference proteome</keyword>
<dbReference type="EC" id="3.5.1.88" evidence="6"/>
<protein>
    <recommendedName>
        <fullName evidence="6">Peptide deformylase</fullName>
        <shortName evidence="6">PDF</shortName>
        <ecNumber evidence="6">3.5.1.88</ecNumber>
    </recommendedName>
    <alternativeName>
        <fullName evidence="6">Polypeptide deformylase</fullName>
    </alternativeName>
</protein>
<dbReference type="InterPro" id="IPR036821">
    <property type="entry name" value="Peptide_deformylase_sf"/>
</dbReference>
<evidence type="ECO:0000256" key="2">
    <source>
        <dbReference type="ARBA" id="ARBA00022723"/>
    </source>
</evidence>
<dbReference type="InterPro" id="IPR023635">
    <property type="entry name" value="Peptide_deformylase"/>
</dbReference>
<feature type="binding site" evidence="6">
    <location>
        <position position="99"/>
    </location>
    <ligand>
        <name>Fe cation</name>
        <dbReference type="ChEBI" id="CHEBI:24875"/>
    </ligand>
</feature>
<dbReference type="AlphaFoldDB" id="A0A060JFU6"/>
<name>A0A060JFU6_9MICO</name>
<dbReference type="Gene3D" id="3.90.45.10">
    <property type="entry name" value="Peptide deformylase"/>
    <property type="match status" value="1"/>
</dbReference>
<dbReference type="PIRSF" id="PIRSF004749">
    <property type="entry name" value="Pep_def"/>
    <property type="match status" value="1"/>
</dbReference>
<dbReference type="GO" id="GO:0006412">
    <property type="term" value="P:translation"/>
    <property type="evidence" value="ECO:0007669"/>
    <property type="project" value="UniProtKB-UniRule"/>
</dbReference>
<feature type="binding site" evidence="6">
    <location>
        <position position="141"/>
    </location>
    <ligand>
        <name>Fe cation</name>
        <dbReference type="ChEBI" id="CHEBI:24875"/>
    </ligand>
</feature>
<evidence type="ECO:0000256" key="5">
    <source>
        <dbReference type="ARBA" id="ARBA00023004"/>
    </source>
</evidence>
<dbReference type="Proteomes" id="UP000067708">
    <property type="component" value="Chromosome"/>
</dbReference>
<proteinExistence type="inferred from homology"/>
<evidence type="ECO:0000313" key="8">
    <source>
        <dbReference type="Proteomes" id="UP000067708"/>
    </source>
</evidence>
<dbReference type="eggNOG" id="COG0242">
    <property type="taxonomic scope" value="Bacteria"/>
</dbReference>
<comment type="function">
    <text evidence="6">Removes the formyl group from the N-terminal Met of newly synthesized proteins. Requires at least a dipeptide for an efficient rate of reaction. N-terminal L-methionine is a prerequisite for activity but the enzyme has broad specificity at other positions.</text>
</comment>
<dbReference type="GO" id="GO:0046872">
    <property type="term" value="F:metal ion binding"/>
    <property type="evidence" value="ECO:0007669"/>
    <property type="project" value="UniProtKB-KW"/>
</dbReference>
<dbReference type="HOGENOM" id="CLU_061901_1_2_11"/>
<dbReference type="GO" id="GO:0042586">
    <property type="term" value="F:peptide deformylase activity"/>
    <property type="evidence" value="ECO:0007669"/>
    <property type="project" value="UniProtKB-UniRule"/>
</dbReference>
<dbReference type="PANTHER" id="PTHR10458:SF2">
    <property type="entry name" value="PEPTIDE DEFORMYLASE, MITOCHONDRIAL"/>
    <property type="match status" value="1"/>
</dbReference>
<evidence type="ECO:0000256" key="6">
    <source>
        <dbReference type="HAMAP-Rule" id="MF_00163"/>
    </source>
</evidence>
<comment type="similarity">
    <text evidence="1 6">Belongs to the polypeptide deformylase family.</text>
</comment>
<dbReference type="STRING" id="529884.Rhola_00006370"/>
<dbReference type="EMBL" id="CP007490">
    <property type="protein sequence ID" value="AIC47447.1"/>
    <property type="molecule type" value="Genomic_DNA"/>
</dbReference>
<comment type="catalytic activity">
    <reaction evidence="6">
        <text>N-terminal N-formyl-L-methionyl-[peptide] + H2O = N-terminal L-methionyl-[peptide] + formate</text>
        <dbReference type="Rhea" id="RHEA:24420"/>
        <dbReference type="Rhea" id="RHEA-COMP:10639"/>
        <dbReference type="Rhea" id="RHEA-COMP:10640"/>
        <dbReference type="ChEBI" id="CHEBI:15377"/>
        <dbReference type="ChEBI" id="CHEBI:15740"/>
        <dbReference type="ChEBI" id="CHEBI:49298"/>
        <dbReference type="ChEBI" id="CHEBI:64731"/>
        <dbReference type="EC" id="3.5.1.88"/>
    </reaction>
</comment>
<dbReference type="RefSeq" id="WP_038502287.1">
    <property type="nucleotide sequence ID" value="NZ_CP007490.1"/>
</dbReference>
<sequence length="188" mass="21075">MTIRPICITGEPVLHERAKEVTVFDESLRELVADMFETMDKAPGVGLAAPQIGVGLRVFTYDYADDHGNERRGVIINPELELGPILDEPADEDTEIEGCLSVPGERFPLKRAEQVVLTGVDLDKLPVRIEAEGWFARIFQHEFDHLNGLLYVDRLAEPWKEISTDIIKDNGWGKPGISWLPGRDNLEA</sequence>
<dbReference type="HAMAP" id="MF_00163">
    <property type="entry name" value="Pep_deformylase"/>
    <property type="match status" value="1"/>
</dbReference>
<dbReference type="NCBIfam" id="NF001159">
    <property type="entry name" value="PRK00150.1-3"/>
    <property type="match status" value="1"/>
</dbReference>
<keyword evidence="2 6" id="KW-0479">Metal-binding</keyword>
<keyword evidence="4 6" id="KW-0648">Protein biosynthesis</keyword>
<keyword evidence="3 6" id="KW-0378">Hydrolase</keyword>